<dbReference type="InterPro" id="IPR041356">
    <property type="entry name" value="PGM1_C"/>
</dbReference>
<dbReference type="EMBL" id="CP001344">
    <property type="protein sequence ID" value="ACL42849.1"/>
    <property type="molecule type" value="Genomic_DNA"/>
</dbReference>
<dbReference type="InterPro" id="IPR038752">
    <property type="entry name" value="IQCH"/>
</dbReference>
<dbReference type="Pfam" id="PF24923">
    <property type="entry name" value="ATP-grasp_IQCH"/>
    <property type="match status" value="2"/>
</dbReference>
<dbReference type="PANTHER" id="PTHR14465:SF0">
    <property type="entry name" value="IQ DOMAIN-CONTAINING PROTEIN H"/>
    <property type="match status" value="1"/>
</dbReference>
<accession>B8HTS9</accession>
<name>B8HTS9_CYAP4</name>
<feature type="domain" description="IQCH-like ATP-grasp" evidence="2">
    <location>
        <begin position="185"/>
        <end position="255"/>
    </location>
</feature>
<dbReference type="PANTHER" id="PTHR14465">
    <property type="entry name" value="IQ DOMAIN-CONTAINING PROTEIN H"/>
    <property type="match status" value="1"/>
</dbReference>
<sequence>MEQTAHLPTAAQEFHHLQAQLDACWRGTESFIPDQPGIVLSQNRDILVVPSLSLDQGELNKIEGYHHYEERQLFSLIQLRNPRTRMIFVTSQPLHPSIIDYYLDLLPGVPSAHARDRLLLLSTYDQSPKPLTQKILERPRLLQRIRQSLRPGQSYMVCFNSTQWERDLALQLGVPLFAVDPDLLYWGTKAGSRELFAEAQIAHPAGRQTAWNIPELASLVAQLWEEQPQVQRLVVKLNEGFSGEGNALLDLTKIPQVAPGLVSPAERISTIEAHLSSLRFQAPQETWPSYSRRLPELGAIVECYLEGDHKQSPSVQGRITPCGGVEIISTHDQILEGPDGQIFKGCRFPADARYRLALQDLGLQVGQQLARKGAIGHYGVDFLARPQADGSWDVQAIEINLRKGGTTHPFMTLKFLTNGYYDLSSGLFYSKHGRPKYYIASDNLQSPHYRGLLPNDLMDIIASYQLHFDSSTETGTVFHLIGALSEFGKLGLTSIGNSPEEAEAVYEQTIAVLDQETQGY</sequence>
<dbReference type="Pfam" id="PF18105">
    <property type="entry name" value="PGM1_C"/>
    <property type="match status" value="1"/>
</dbReference>
<dbReference type="STRING" id="395961.Cyan7425_0457"/>
<feature type="domain" description="PGM1 C-terminal" evidence="1">
    <location>
        <begin position="456"/>
        <end position="507"/>
    </location>
</feature>
<reference evidence="3" key="1">
    <citation type="submission" date="2009-01" db="EMBL/GenBank/DDBJ databases">
        <title>Complete sequence of chromosome Cyanothece sp. PCC 7425.</title>
        <authorList>
            <consortium name="US DOE Joint Genome Institute"/>
            <person name="Lucas S."/>
            <person name="Copeland A."/>
            <person name="Lapidus A."/>
            <person name="Glavina del Rio T."/>
            <person name="Dalin E."/>
            <person name="Tice H."/>
            <person name="Bruce D."/>
            <person name="Goodwin L."/>
            <person name="Pitluck S."/>
            <person name="Sims D."/>
            <person name="Meineke L."/>
            <person name="Brettin T."/>
            <person name="Detter J.C."/>
            <person name="Han C."/>
            <person name="Larimer F."/>
            <person name="Land M."/>
            <person name="Hauser L."/>
            <person name="Kyrpides N."/>
            <person name="Ovchinnikova G."/>
            <person name="Liberton M."/>
            <person name="Stoeckel J."/>
            <person name="Banerjee A."/>
            <person name="Singh A."/>
            <person name="Page L."/>
            <person name="Sato H."/>
            <person name="Zhao L."/>
            <person name="Sherman L."/>
            <person name="Pakrasi H."/>
            <person name="Richardson P."/>
        </authorList>
    </citation>
    <scope>NUCLEOTIDE SEQUENCE</scope>
    <source>
        <strain evidence="3">PCC 7425</strain>
    </source>
</reference>
<proteinExistence type="predicted"/>
<dbReference type="KEGG" id="cyn:Cyan7425_0457"/>
<evidence type="ECO:0000259" key="2">
    <source>
        <dbReference type="Pfam" id="PF24923"/>
    </source>
</evidence>
<dbReference type="AlphaFoldDB" id="B8HTS9"/>
<protein>
    <submittedName>
        <fullName evidence="3">Uncharacterized protein</fullName>
    </submittedName>
</protein>
<feature type="domain" description="IQCH-like ATP-grasp" evidence="2">
    <location>
        <begin position="281"/>
        <end position="422"/>
    </location>
</feature>
<gene>
    <name evidence="3" type="ordered locus">Cyan7425_0457</name>
</gene>
<dbReference type="InterPro" id="IPR056855">
    <property type="entry name" value="ATP-grasp_IQCH"/>
</dbReference>
<dbReference type="eggNOG" id="COG0212">
    <property type="taxonomic scope" value="Bacteria"/>
</dbReference>
<evidence type="ECO:0000313" key="3">
    <source>
        <dbReference type="EMBL" id="ACL42849.1"/>
    </source>
</evidence>
<evidence type="ECO:0000259" key="1">
    <source>
        <dbReference type="Pfam" id="PF18105"/>
    </source>
</evidence>
<organism evidence="3">
    <name type="scientific">Cyanothece sp. (strain PCC 7425 / ATCC 29141)</name>
    <dbReference type="NCBI Taxonomy" id="395961"/>
    <lineage>
        <taxon>Bacteria</taxon>
        <taxon>Bacillati</taxon>
        <taxon>Cyanobacteriota</taxon>
        <taxon>Cyanophyceae</taxon>
        <taxon>Gomontiellales</taxon>
        <taxon>Cyanothecaceae</taxon>
        <taxon>Cyanothece</taxon>
    </lineage>
</organism>
<dbReference type="HOGENOM" id="CLU_008013_0_0_3"/>